<comment type="subunit">
    <text evidence="6">Consists of a catalytic RNA component (M1 or rnpB) and a protein subunit.</text>
</comment>
<dbReference type="InterPro" id="IPR014721">
    <property type="entry name" value="Ribsml_uS5_D2-typ_fold_subgr"/>
</dbReference>
<dbReference type="SUPFAM" id="SSF54211">
    <property type="entry name" value="Ribosomal protein S5 domain 2-like"/>
    <property type="match status" value="1"/>
</dbReference>
<evidence type="ECO:0000256" key="2">
    <source>
        <dbReference type="ARBA" id="ARBA00022722"/>
    </source>
</evidence>
<protein>
    <recommendedName>
        <fullName evidence="6 7">Ribonuclease P protein component</fullName>
        <shortName evidence="6">RNase P protein</shortName>
        <shortName evidence="6">RNaseP protein</shortName>
        <ecNumber evidence="6 7">3.1.26.5</ecNumber>
    </recommendedName>
    <alternativeName>
        <fullName evidence="6">Protein C5</fullName>
    </alternativeName>
</protein>
<dbReference type="NCBIfam" id="TIGR00188">
    <property type="entry name" value="rnpA"/>
    <property type="match status" value="1"/>
</dbReference>
<dbReference type="Gene3D" id="3.30.230.10">
    <property type="match status" value="1"/>
</dbReference>
<dbReference type="STRING" id="1968527.B5M47_03385"/>
<dbReference type="InterPro" id="IPR000100">
    <property type="entry name" value="RNase_P"/>
</dbReference>
<dbReference type="EC" id="3.1.26.5" evidence="6 7"/>
<keyword evidence="5 6" id="KW-0694">RNA-binding</keyword>
<evidence type="ECO:0000256" key="1">
    <source>
        <dbReference type="ARBA" id="ARBA00022694"/>
    </source>
</evidence>
<name>A0A1W9NXJ9_UNCC3</name>
<evidence type="ECO:0000313" key="9">
    <source>
        <dbReference type="Proteomes" id="UP000192520"/>
    </source>
</evidence>
<evidence type="ECO:0000256" key="7">
    <source>
        <dbReference type="NCBIfam" id="TIGR00188"/>
    </source>
</evidence>
<organism evidence="8 9">
    <name type="scientific">candidate division CPR3 bacterium 4484_211</name>
    <dbReference type="NCBI Taxonomy" id="1968527"/>
    <lineage>
        <taxon>Bacteria</taxon>
        <taxon>Bacteria division CPR3</taxon>
    </lineage>
</organism>
<dbReference type="HAMAP" id="MF_00227">
    <property type="entry name" value="RNase_P"/>
    <property type="match status" value="1"/>
</dbReference>
<dbReference type="Pfam" id="PF00825">
    <property type="entry name" value="Ribonuclease_P"/>
    <property type="match status" value="1"/>
</dbReference>
<keyword evidence="4 6" id="KW-0378">Hydrolase</keyword>
<dbReference type="PANTHER" id="PTHR33992:SF1">
    <property type="entry name" value="RIBONUCLEASE P PROTEIN COMPONENT"/>
    <property type="match status" value="1"/>
</dbReference>
<reference evidence="9" key="1">
    <citation type="submission" date="2017-03" db="EMBL/GenBank/DDBJ databases">
        <title>Novel pathways for hydrocarbon cycling and metabolic interdependencies in hydrothermal sediment communities.</title>
        <authorList>
            <person name="Dombrowski N."/>
            <person name="Seitz K."/>
            <person name="Teske A."/>
            <person name="Baker B."/>
        </authorList>
    </citation>
    <scope>NUCLEOTIDE SEQUENCE [LARGE SCALE GENOMIC DNA]</scope>
</reference>
<evidence type="ECO:0000256" key="6">
    <source>
        <dbReference type="HAMAP-Rule" id="MF_00227"/>
    </source>
</evidence>
<evidence type="ECO:0000256" key="4">
    <source>
        <dbReference type="ARBA" id="ARBA00022801"/>
    </source>
</evidence>
<comment type="similarity">
    <text evidence="6">Belongs to the RnpA family.</text>
</comment>
<dbReference type="GO" id="GO:0001682">
    <property type="term" value="P:tRNA 5'-leader removal"/>
    <property type="evidence" value="ECO:0007669"/>
    <property type="project" value="UniProtKB-UniRule"/>
</dbReference>
<dbReference type="GO" id="GO:0030677">
    <property type="term" value="C:ribonuclease P complex"/>
    <property type="evidence" value="ECO:0007669"/>
    <property type="project" value="TreeGrafter"/>
</dbReference>
<evidence type="ECO:0000256" key="3">
    <source>
        <dbReference type="ARBA" id="ARBA00022759"/>
    </source>
</evidence>
<dbReference type="EMBL" id="MZGJ01000022">
    <property type="protein sequence ID" value="OQX50740.1"/>
    <property type="molecule type" value="Genomic_DNA"/>
</dbReference>
<gene>
    <name evidence="6" type="primary">rnpA</name>
    <name evidence="8" type="ORF">B5M47_03385</name>
</gene>
<dbReference type="GO" id="GO:0004526">
    <property type="term" value="F:ribonuclease P activity"/>
    <property type="evidence" value="ECO:0007669"/>
    <property type="project" value="UniProtKB-UniRule"/>
</dbReference>
<dbReference type="InterPro" id="IPR020568">
    <property type="entry name" value="Ribosomal_Su5_D2-typ_SF"/>
</dbReference>
<comment type="catalytic activity">
    <reaction evidence="6">
        <text>Endonucleolytic cleavage of RNA, removing 5'-extranucleotides from tRNA precursor.</text>
        <dbReference type="EC" id="3.1.26.5"/>
    </reaction>
</comment>
<dbReference type="AlphaFoldDB" id="A0A1W9NXJ9"/>
<comment type="caution">
    <text evidence="8">The sequence shown here is derived from an EMBL/GenBank/DDBJ whole genome shotgun (WGS) entry which is preliminary data.</text>
</comment>
<dbReference type="PANTHER" id="PTHR33992">
    <property type="entry name" value="RIBONUCLEASE P PROTEIN COMPONENT"/>
    <property type="match status" value="1"/>
</dbReference>
<dbReference type="GO" id="GO:0042781">
    <property type="term" value="F:3'-tRNA processing endoribonuclease activity"/>
    <property type="evidence" value="ECO:0007669"/>
    <property type="project" value="TreeGrafter"/>
</dbReference>
<dbReference type="GO" id="GO:0000049">
    <property type="term" value="F:tRNA binding"/>
    <property type="evidence" value="ECO:0007669"/>
    <property type="project" value="UniProtKB-UniRule"/>
</dbReference>
<sequence length="115" mass="13485">MLAKRHRLTQNRDFLRLRTMGRSERGLFFWLNWFPNSLPYSRFGFIATKKVGNAVRRHRGVRLVREAIRLNLEKIKKGVDMVFVLKPSILGKKYCEVEKEVVGTLRKAGLMADDH</sequence>
<comment type="function">
    <text evidence="6">RNaseP catalyzes the removal of the 5'-leader sequence from pre-tRNA to produce the mature 5'-terminus. It can also cleave other RNA substrates such as 4.5S RNA. The protein component plays an auxiliary but essential role in vivo by binding to the 5'-leader sequence and broadening the substrate specificity of the ribozyme.</text>
</comment>
<dbReference type="Proteomes" id="UP000192520">
    <property type="component" value="Unassembled WGS sequence"/>
</dbReference>
<keyword evidence="2 6" id="KW-0540">Nuclease</keyword>
<evidence type="ECO:0000313" key="8">
    <source>
        <dbReference type="EMBL" id="OQX50740.1"/>
    </source>
</evidence>
<keyword evidence="3 6" id="KW-0255">Endonuclease</keyword>
<keyword evidence="1 6" id="KW-0819">tRNA processing</keyword>
<accession>A0A1W9NXJ9</accession>
<evidence type="ECO:0000256" key="5">
    <source>
        <dbReference type="ARBA" id="ARBA00022884"/>
    </source>
</evidence>
<proteinExistence type="inferred from homology"/>